<evidence type="ECO:0000256" key="2">
    <source>
        <dbReference type="ARBA" id="ARBA00023015"/>
    </source>
</evidence>
<dbReference type="InterPro" id="IPR007627">
    <property type="entry name" value="RNA_pol_sigma70_r2"/>
</dbReference>
<dbReference type="NCBIfam" id="TIGR02937">
    <property type="entry name" value="sigma70-ECF"/>
    <property type="match status" value="1"/>
</dbReference>
<evidence type="ECO:0000256" key="4">
    <source>
        <dbReference type="ARBA" id="ARBA00023125"/>
    </source>
</evidence>
<feature type="region of interest" description="Disordered" evidence="6">
    <location>
        <begin position="171"/>
        <end position="197"/>
    </location>
</feature>
<feature type="region of interest" description="Disordered" evidence="6">
    <location>
        <begin position="1"/>
        <end position="48"/>
    </location>
</feature>
<dbReference type="Pfam" id="PF04542">
    <property type="entry name" value="Sigma70_r2"/>
    <property type="match status" value="1"/>
</dbReference>
<dbReference type="GO" id="GO:0006352">
    <property type="term" value="P:DNA-templated transcription initiation"/>
    <property type="evidence" value="ECO:0007669"/>
    <property type="project" value="InterPro"/>
</dbReference>
<sequence length="265" mass="27775">MRASAPAHNASAHIHGRGAANGAASVHHGPMRDDENGPPPGAVNGQGPVVASAETATGTSGATSAEGGADAAGAAEAARIAKVSQLVQRAVEGDRQATHDLLAHVHPLALRYCRTRLTRLPGDARHFVDDLAQEVCIAVLCALPRYRDTGKPFEAFVVAIAQHKVADLQRAAMRGPGSTAVPSDEMPERPDDSLGPEERALLSSDAEWAKKLLANLPEHQRELVLLRVAVGLTAEETGQMLGMSPGAVRVAQHRALSRLRALAEQ</sequence>
<name>A0A367EQD3_9ACTN</name>
<dbReference type="InterPro" id="IPR013249">
    <property type="entry name" value="RNA_pol_sigma70_r4_t2"/>
</dbReference>
<reference evidence="9 10" key="1">
    <citation type="submission" date="2018-06" db="EMBL/GenBank/DDBJ databases">
        <title>Streptomyces reniochalinae sp. nov. and Streptomyces diacarnus sp. nov. from marine sponges.</title>
        <authorList>
            <person name="Li L."/>
        </authorList>
    </citation>
    <scope>NUCLEOTIDE SEQUENCE [LARGE SCALE GENOMIC DNA]</scope>
    <source>
        <strain evidence="9 10">LHW50302</strain>
    </source>
</reference>
<feature type="compositionally biased region" description="Basic and acidic residues" evidence="6">
    <location>
        <begin position="186"/>
        <end position="197"/>
    </location>
</feature>
<dbReference type="InterPro" id="IPR014284">
    <property type="entry name" value="RNA_pol_sigma-70_dom"/>
</dbReference>
<dbReference type="Proteomes" id="UP000253507">
    <property type="component" value="Unassembled WGS sequence"/>
</dbReference>
<feature type="domain" description="RNA polymerase sigma-70 region 2" evidence="7">
    <location>
        <begin position="103"/>
        <end position="173"/>
    </location>
</feature>
<dbReference type="SUPFAM" id="SSF88946">
    <property type="entry name" value="Sigma2 domain of RNA polymerase sigma factors"/>
    <property type="match status" value="1"/>
</dbReference>
<dbReference type="CDD" id="cd06171">
    <property type="entry name" value="Sigma70_r4"/>
    <property type="match status" value="1"/>
</dbReference>
<dbReference type="GO" id="GO:0016987">
    <property type="term" value="F:sigma factor activity"/>
    <property type="evidence" value="ECO:0007669"/>
    <property type="project" value="UniProtKB-KW"/>
</dbReference>
<evidence type="ECO:0000259" key="7">
    <source>
        <dbReference type="Pfam" id="PF04542"/>
    </source>
</evidence>
<comment type="caution">
    <text evidence="9">The sequence shown here is derived from an EMBL/GenBank/DDBJ whole genome shotgun (WGS) entry which is preliminary data.</text>
</comment>
<keyword evidence="3" id="KW-0731">Sigma factor</keyword>
<evidence type="ECO:0000256" key="3">
    <source>
        <dbReference type="ARBA" id="ARBA00023082"/>
    </source>
</evidence>
<keyword evidence="5" id="KW-0804">Transcription</keyword>
<evidence type="ECO:0000256" key="6">
    <source>
        <dbReference type="SAM" id="MobiDB-lite"/>
    </source>
</evidence>
<comment type="similarity">
    <text evidence="1">Belongs to the sigma-70 factor family. ECF subfamily.</text>
</comment>
<proteinExistence type="inferred from homology"/>
<dbReference type="SUPFAM" id="SSF88659">
    <property type="entry name" value="Sigma3 and sigma4 domains of RNA polymerase sigma factors"/>
    <property type="match status" value="1"/>
</dbReference>
<dbReference type="Gene3D" id="1.10.1740.10">
    <property type="match status" value="1"/>
</dbReference>
<protein>
    <submittedName>
        <fullName evidence="9">RNA polymerase sigma factor ShbA</fullName>
    </submittedName>
</protein>
<evidence type="ECO:0000313" key="9">
    <source>
        <dbReference type="EMBL" id="RCG19410.1"/>
    </source>
</evidence>
<evidence type="ECO:0000256" key="5">
    <source>
        <dbReference type="ARBA" id="ARBA00023163"/>
    </source>
</evidence>
<evidence type="ECO:0000259" key="8">
    <source>
        <dbReference type="Pfam" id="PF08281"/>
    </source>
</evidence>
<organism evidence="9 10">
    <name type="scientific">Streptomyces reniochalinae</name>
    <dbReference type="NCBI Taxonomy" id="2250578"/>
    <lineage>
        <taxon>Bacteria</taxon>
        <taxon>Bacillati</taxon>
        <taxon>Actinomycetota</taxon>
        <taxon>Actinomycetes</taxon>
        <taxon>Kitasatosporales</taxon>
        <taxon>Streptomycetaceae</taxon>
        <taxon>Streptomyces</taxon>
    </lineage>
</organism>
<dbReference type="InterPro" id="IPR013325">
    <property type="entry name" value="RNA_pol_sigma_r2"/>
</dbReference>
<feature type="domain" description="RNA polymerase sigma factor 70 region 4 type 2" evidence="8">
    <location>
        <begin position="210"/>
        <end position="259"/>
    </location>
</feature>
<dbReference type="PANTHER" id="PTHR43133:SF58">
    <property type="entry name" value="ECF RNA POLYMERASE SIGMA FACTOR SIGD"/>
    <property type="match status" value="1"/>
</dbReference>
<dbReference type="Gene3D" id="1.10.10.10">
    <property type="entry name" value="Winged helix-like DNA-binding domain superfamily/Winged helix DNA-binding domain"/>
    <property type="match status" value="1"/>
</dbReference>
<dbReference type="NCBIfam" id="NF007230">
    <property type="entry name" value="PRK09648.1"/>
    <property type="match status" value="1"/>
</dbReference>
<dbReference type="EMBL" id="QOIM01000030">
    <property type="protein sequence ID" value="RCG19410.1"/>
    <property type="molecule type" value="Genomic_DNA"/>
</dbReference>
<dbReference type="AlphaFoldDB" id="A0A367EQD3"/>
<gene>
    <name evidence="9" type="ORF">DQ392_11215</name>
</gene>
<keyword evidence="2" id="KW-0805">Transcription regulation</keyword>
<dbReference type="PANTHER" id="PTHR43133">
    <property type="entry name" value="RNA POLYMERASE ECF-TYPE SIGMA FACTO"/>
    <property type="match status" value="1"/>
</dbReference>
<accession>A0A367EQD3</accession>
<evidence type="ECO:0000256" key="1">
    <source>
        <dbReference type="ARBA" id="ARBA00010641"/>
    </source>
</evidence>
<dbReference type="GO" id="GO:0003677">
    <property type="term" value="F:DNA binding"/>
    <property type="evidence" value="ECO:0007669"/>
    <property type="project" value="UniProtKB-KW"/>
</dbReference>
<dbReference type="InterPro" id="IPR039425">
    <property type="entry name" value="RNA_pol_sigma-70-like"/>
</dbReference>
<dbReference type="InterPro" id="IPR036388">
    <property type="entry name" value="WH-like_DNA-bd_sf"/>
</dbReference>
<evidence type="ECO:0000313" key="10">
    <source>
        <dbReference type="Proteomes" id="UP000253507"/>
    </source>
</evidence>
<keyword evidence="4" id="KW-0238">DNA-binding</keyword>
<dbReference type="Pfam" id="PF08281">
    <property type="entry name" value="Sigma70_r4_2"/>
    <property type="match status" value="1"/>
</dbReference>
<keyword evidence="10" id="KW-1185">Reference proteome</keyword>
<dbReference type="InterPro" id="IPR013324">
    <property type="entry name" value="RNA_pol_sigma_r3/r4-like"/>
</dbReference>
<dbReference type="OrthoDB" id="160825at2"/>